<protein>
    <submittedName>
        <fullName evidence="1">Uncharacterized protein</fullName>
    </submittedName>
</protein>
<organism evidence="1">
    <name type="scientific">marine sediment metagenome</name>
    <dbReference type="NCBI Taxonomy" id="412755"/>
    <lineage>
        <taxon>unclassified sequences</taxon>
        <taxon>metagenomes</taxon>
        <taxon>ecological metagenomes</taxon>
    </lineage>
</organism>
<sequence length="134" mass="14180">MQFPNVVYGSEGQQYLNASVKTMPYGQRMELEDGRVFRYCLNDSTATVVGSIYQAVAGNAQFDDEAVQANAAVGARTISLTNGTTTLVADELADGYILFYTPDATPGPATLLGGAYTIKSNVKEGTGSATYNVT</sequence>
<dbReference type="EMBL" id="LAZR01063914">
    <property type="protein sequence ID" value="KKK58563.1"/>
    <property type="molecule type" value="Genomic_DNA"/>
</dbReference>
<evidence type="ECO:0000313" key="1">
    <source>
        <dbReference type="EMBL" id="KKK58563.1"/>
    </source>
</evidence>
<comment type="caution">
    <text evidence="1">The sequence shown here is derived from an EMBL/GenBank/DDBJ whole genome shotgun (WGS) entry which is preliminary data.</text>
</comment>
<accession>A0A0F8WPH1</accession>
<gene>
    <name evidence="1" type="ORF">LCGC14_3043180</name>
</gene>
<proteinExistence type="predicted"/>
<name>A0A0F8WPH1_9ZZZZ</name>
<dbReference type="AlphaFoldDB" id="A0A0F8WPH1"/>
<reference evidence="1" key="1">
    <citation type="journal article" date="2015" name="Nature">
        <title>Complex archaea that bridge the gap between prokaryotes and eukaryotes.</title>
        <authorList>
            <person name="Spang A."/>
            <person name="Saw J.H."/>
            <person name="Jorgensen S.L."/>
            <person name="Zaremba-Niedzwiedzka K."/>
            <person name="Martijn J."/>
            <person name="Lind A.E."/>
            <person name="van Eijk R."/>
            <person name="Schleper C."/>
            <person name="Guy L."/>
            <person name="Ettema T.J."/>
        </authorList>
    </citation>
    <scope>NUCLEOTIDE SEQUENCE</scope>
</reference>
<feature type="non-terminal residue" evidence="1">
    <location>
        <position position="134"/>
    </location>
</feature>